<evidence type="ECO:0000256" key="3">
    <source>
        <dbReference type="ARBA" id="ARBA00009779"/>
    </source>
</evidence>
<dbReference type="PANTHER" id="PTHR43221">
    <property type="entry name" value="PROTEASE HTPX"/>
    <property type="match status" value="1"/>
</dbReference>
<accession>A0A6J6HAQ9</accession>
<evidence type="ECO:0000256" key="7">
    <source>
        <dbReference type="ARBA" id="ARBA00022723"/>
    </source>
</evidence>
<evidence type="ECO:0000256" key="9">
    <source>
        <dbReference type="ARBA" id="ARBA00022833"/>
    </source>
</evidence>
<sequence length="296" mass="32160">MYRAIAANKRNTIFIILGFVALLGGLAYAWGVYSGDGSSVIPIILFVLGYTVFQYFASTSIAVAMSGAVPIQKADNPRLWRIVENISISQGMPMPKVYIIPDEAPNAFATGRNPEHSVVAATSGLLAIMDDKELEGVMAHEMGHVKNYDILVSTIVFGLISAIGILADFAMRMAFWSSAGRRDDRDNGFGALLLLVGVVGSIIAFLIGPLINAAVSRQREYLADATSAEITRYPDGLASALQKLGEYGRPMRRKSAAMAHMYISDPVKPGFVERMFSTHPPIPKRIERLKSIGTKF</sequence>
<gene>
    <name evidence="15" type="ORF">UFOPK1843_00651</name>
</gene>
<evidence type="ECO:0000256" key="10">
    <source>
        <dbReference type="ARBA" id="ARBA00022989"/>
    </source>
</evidence>
<dbReference type="Gene3D" id="3.30.2010.10">
    <property type="entry name" value="Metalloproteases ('zincins'), catalytic domain"/>
    <property type="match status" value="1"/>
</dbReference>
<name>A0A6J6HAQ9_9ZZZZ</name>
<evidence type="ECO:0000256" key="1">
    <source>
        <dbReference type="ARBA" id="ARBA00001947"/>
    </source>
</evidence>
<comment type="subcellular location">
    <subcellularLocation>
        <location evidence="2">Cell membrane</location>
        <topology evidence="2">Multi-pass membrane protein</topology>
    </subcellularLocation>
</comment>
<evidence type="ECO:0000259" key="14">
    <source>
        <dbReference type="Pfam" id="PF01435"/>
    </source>
</evidence>
<evidence type="ECO:0000256" key="12">
    <source>
        <dbReference type="ARBA" id="ARBA00023136"/>
    </source>
</evidence>
<evidence type="ECO:0000256" key="4">
    <source>
        <dbReference type="ARBA" id="ARBA00022475"/>
    </source>
</evidence>
<dbReference type="AlphaFoldDB" id="A0A6J6HAQ9"/>
<dbReference type="GO" id="GO:0046872">
    <property type="term" value="F:metal ion binding"/>
    <property type="evidence" value="ECO:0007669"/>
    <property type="project" value="UniProtKB-KW"/>
</dbReference>
<dbReference type="Pfam" id="PF01435">
    <property type="entry name" value="Peptidase_M48"/>
    <property type="match status" value="1"/>
</dbReference>
<keyword evidence="12 13" id="KW-0472">Membrane</keyword>
<evidence type="ECO:0000256" key="6">
    <source>
        <dbReference type="ARBA" id="ARBA00022692"/>
    </source>
</evidence>
<comment type="similarity">
    <text evidence="3">Belongs to the peptidase M48B family.</text>
</comment>
<evidence type="ECO:0000256" key="11">
    <source>
        <dbReference type="ARBA" id="ARBA00023049"/>
    </source>
</evidence>
<comment type="cofactor">
    <cofactor evidence="1">
        <name>Zn(2+)</name>
        <dbReference type="ChEBI" id="CHEBI:29105"/>
    </cofactor>
</comment>
<feature type="transmembrane region" description="Helical" evidence="13">
    <location>
        <begin position="150"/>
        <end position="171"/>
    </location>
</feature>
<evidence type="ECO:0000256" key="5">
    <source>
        <dbReference type="ARBA" id="ARBA00022670"/>
    </source>
</evidence>
<dbReference type="GO" id="GO:0004222">
    <property type="term" value="F:metalloendopeptidase activity"/>
    <property type="evidence" value="ECO:0007669"/>
    <property type="project" value="InterPro"/>
</dbReference>
<dbReference type="HAMAP" id="MF_00188">
    <property type="entry name" value="Pept_M48_protease_HtpX"/>
    <property type="match status" value="1"/>
</dbReference>
<reference evidence="15" key="1">
    <citation type="submission" date="2020-05" db="EMBL/GenBank/DDBJ databases">
        <authorList>
            <person name="Chiriac C."/>
            <person name="Salcher M."/>
            <person name="Ghai R."/>
            <person name="Kavagutti S V."/>
        </authorList>
    </citation>
    <scope>NUCLEOTIDE SEQUENCE</scope>
</reference>
<feature type="domain" description="Peptidase M48" evidence="14">
    <location>
        <begin position="74"/>
        <end position="291"/>
    </location>
</feature>
<dbReference type="InterPro" id="IPR001915">
    <property type="entry name" value="Peptidase_M48"/>
</dbReference>
<keyword evidence="9" id="KW-0862">Zinc</keyword>
<keyword evidence="10 13" id="KW-1133">Transmembrane helix</keyword>
<evidence type="ECO:0000256" key="2">
    <source>
        <dbReference type="ARBA" id="ARBA00004651"/>
    </source>
</evidence>
<keyword evidence="11" id="KW-0482">Metalloprotease</keyword>
<feature type="transmembrane region" description="Helical" evidence="13">
    <location>
        <begin position="12"/>
        <end position="33"/>
    </location>
</feature>
<keyword evidence="7" id="KW-0479">Metal-binding</keyword>
<feature type="transmembrane region" description="Helical" evidence="13">
    <location>
        <begin position="39"/>
        <end position="57"/>
    </location>
</feature>
<dbReference type="InterPro" id="IPR022919">
    <property type="entry name" value="Pept_M48_protease_HtpX"/>
</dbReference>
<dbReference type="EMBL" id="CAEZUR010000043">
    <property type="protein sequence ID" value="CAB4608314.1"/>
    <property type="molecule type" value="Genomic_DNA"/>
</dbReference>
<keyword evidence="5" id="KW-0645">Protease</keyword>
<evidence type="ECO:0000256" key="13">
    <source>
        <dbReference type="SAM" id="Phobius"/>
    </source>
</evidence>
<proteinExistence type="inferred from homology"/>
<feature type="transmembrane region" description="Helical" evidence="13">
    <location>
        <begin position="191"/>
        <end position="211"/>
    </location>
</feature>
<protein>
    <submittedName>
        <fullName evidence="15">Unannotated protein</fullName>
    </submittedName>
</protein>
<dbReference type="GO" id="GO:0005886">
    <property type="term" value="C:plasma membrane"/>
    <property type="evidence" value="ECO:0007669"/>
    <property type="project" value="UniProtKB-SubCell"/>
</dbReference>
<keyword evidence="6 13" id="KW-0812">Transmembrane</keyword>
<keyword evidence="4" id="KW-1003">Cell membrane</keyword>
<dbReference type="CDD" id="cd07340">
    <property type="entry name" value="M48B_Htpx_like"/>
    <property type="match status" value="1"/>
</dbReference>
<dbReference type="GO" id="GO:0006508">
    <property type="term" value="P:proteolysis"/>
    <property type="evidence" value="ECO:0007669"/>
    <property type="project" value="UniProtKB-KW"/>
</dbReference>
<keyword evidence="8" id="KW-0378">Hydrolase</keyword>
<dbReference type="InterPro" id="IPR050083">
    <property type="entry name" value="HtpX_protease"/>
</dbReference>
<evidence type="ECO:0000256" key="8">
    <source>
        <dbReference type="ARBA" id="ARBA00022801"/>
    </source>
</evidence>
<organism evidence="15">
    <name type="scientific">freshwater metagenome</name>
    <dbReference type="NCBI Taxonomy" id="449393"/>
    <lineage>
        <taxon>unclassified sequences</taxon>
        <taxon>metagenomes</taxon>
        <taxon>ecological metagenomes</taxon>
    </lineage>
</organism>
<dbReference type="PANTHER" id="PTHR43221:SF1">
    <property type="entry name" value="PROTEASE HTPX"/>
    <property type="match status" value="1"/>
</dbReference>
<evidence type="ECO:0000313" key="15">
    <source>
        <dbReference type="EMBL" id="CAB4608314.1"/>
    </source>
</evidence>